<dbReference type="InterPro" id="IPR035897">
    <property type="entry name" value="Toll_tir_struct_dom_sf"/>
</dbReference>
<dbReference type="Proteomes" id="UP000704467">
    <property type="component" value="Unassembled WGS sequence"/>
</dbReference>
<dbReference type="Gene3D" id="3.40.50.10140">
    <property type="entry name" value="Toll/interleukin-1 receptor homology (TIR) domain"/>
    <property type="match status" value="1"/>
</dbReference>
<comment type="caution">
    <text evidence="2">The sequence shown here is derived from an EMBL/GenBank/DDBJ whole genome shotgun (WGS) entry which is preliminary data.</text>
</comment>
<keyword evidence="3" id="KW-1185">Reference proteome</keyword>
<accession>A0ABX1DQT5</accession>
<dbReference type="Pfam" id="PF13676">
    <property type="entry name" value="TIR_2"/>
    <property type="match status" value="1"/>
</dbReference>
<protein>
    <submittedName>
        <fullName evidence="2">Toll/interleukin-1 receptor domain-containing protein</fullName>
    </submittedName>
</protein>
<gene>
    <name evidence="2" type="ORF">HED55_25445</name>
</gene>
<dbReference type="EMBL" id="JAAVLN010000004">
    <property type="protein sequence ID" value="NKC05295.1"/>
    <property type="molecule type" value="Genomic_DNA"/>
</dbReference>
<proteinExistence type="predicted"/>
<reference evidence="2 3" key="1">
    <citation type="submission" date="2020-03" db="EMBL/GenBank/DDBJ databases">
        <title>Whole genome sequencing of clinical and environmental type strains of Ochrobactrum.</title>
        <authorList>
            <person name="Dharne M."/>
        </authorList>
    </citation>
    <scope>NUCLEOTIDE SEQUENCE [LARGE SCALE GENOMIC DNA]</scope>
    <source>
        <strain evidence="2 3">CIP 109452</strain>
    </source>
</reference>
<evidence type="ECO:0000313" key="3">
    <source>
        <dbReference type="Proteomes" id="UP000704467"/>
    </source>
</evidence>
<feature type="domain" description="TIR" evidence="1">
    <location>
        <begin position="8"/>
        <end position="102"/>
    </location>
</feature>
<sequence length="115" mass="12451">MGAMSTSVFVRHATKDADIVAEIVDLIEQGIGVPEAEIFCSSLHGYGIPTGKTFVTFMKEQMLEPKVVILLLTPAYFESKFCLSELGAAWVKSHFIFPILVLPSATKMLGMAALG</sequence>
<name>A0ABX1DQT5_9HYPH</name>
<evidence type="ECO:0000313" key="2">
    <source>
        <dbReference type="EMBL" id="NKC05295.1"/>
    </source>
</evidence>
<organism evidence="2 3">
    <name type="scientific">Brucella haematophila</name>
    <dbReference type="NCBI Taxonomy" id="419474"/>
    <lineage>
        <taxon>Bacteria</taxon>
        <taxon>Pseudomonadati</taxon>
        <taxon>Pseudomonadota</taxon>
        <taxon>Alphaproteobacteria</taxon>
        <taxon>Hyphomicrobiales</taxon>
        <taxon>Brucellaceae</taxon>
        <taxon>Brucella/Ochrobactrum group</taxon>
        <taxon>Brucella</taxon>
    </lineage>
</organism>
<dbReference type="InterPro" id="IPR000157">
    <property type="entry name" value="TIR_dom"/>
</dbReference>
<evidence type="ECO:0000259" key="1">
    <source>
        <dbReference type="Pfam" id="PF13676"/>
    </source>
</evidence>
<keyword evidence="2" id="KW-0675">Receptor</keyword>
<dbReference type="SUPFAM" id="SSF52200">
    <property type="entry name" value="Toll/Interleukin receptor TIR domain"/>
    <property type="match status" value="1"/>
</dbReference>